<dbReference type="GO" id="GO:0046872">
    <property type="term" value="F:metal ion binding"/>
    <property type="evidence" value="ECO:0007669"/>
    <property type="project" value="UniProtKB-KW"/>
</dbReference>
<dbReference type="CDD" id="cd01310">
    <property type="entry name" value="TatD_DNAse"/>
    <property type="match status" value="1"/>
</dbReference>
<dbReference type="InterPro" id="IPR032466">
    <property type="entry name" value="Metal_Hydrolase"/>
</dbReference>
<accession>A0A495RH57</accession>
<evidence type="ECO:0000313" key="6">
    <source>
        <dbReference type="Proteomes" id="UP000278542"/>
    </source>
</evidence>
<dbReference type="PROSITE" id="PS01091">
    <property type="entry name" value="TATD_3"/>
    <property type="match status" value="1"/>
</dbReference>
<evidence type="ECO:0000256" key="1">
    <source>
        <dbReference type="ARBA" id="ARBA00009275"/>
    </source>
</evidence>
<dbReference type="GO" id="GO:0005829">
    <property type="term" value="C:cytosol"/>
    <property type="evidence" value="ECO:0007669"/>
    <property type="project" value="TreeGrafter"/>
</dbReference>
<feature type="binding site" evidence="4">
    <location>
        <position position="152"/>
    </location>
    <ligand>
        <name>a divalent metal cation</name>
        <dbReference type="ChEBI" id="CHEBI:60240"/>
        <label>2</label>
    </ligand>
</feature>
<comment type="similarity">
    <text evidence="1">Belongs to the metallo-dependent hydrolases superfamily. TatD-type hydrolase family.</text>
</comment>
<dbReference type="PROSITE" id="PS01137">
    <property type="entry name" value="TATD_1"/>
    <property type="match status" value="1"/>
</dbReference>
<name>A0A495RH57_9GAMM</name>
<dbReference type="SUPFAM" id="SSF51556">
    <property type="entry name" value="Metallo-dependent hydrolases"/>
    <property type="match status" value="1"/>
</dbReference>
<gene>
    <name evidence="5" type="ORF">DES39_0020</name>
</gene>
<dbReference type="InterPro" id="IPR001130">
    <property type="entry name" value="TatD-like"/>
</dbReference>
<feature type="binding site" evidence="4">
    <location>
        <position position="6"/>
    </location>
    <ligand>
        <name>a divalent metal cation</name>
        <dbReference type="ChEBI" id="CHEBI:60240"/>
        <label>1</label>
    </ligand>
</feature>
<organism evidence="5 6">
    <name type="scientific">Orbus hercynius</name>
    <dbReference type="NCBI Taxonomy" id="593135"/>
    <lineage>
        <taxon>Bacteria</taxon>
        <taxon>Pseudomonadati</taxon>
        <taxon>Pseudomonadota</taxon>
        <taxon>Gammaproteobacteria</taxon>
        <taxon>Orbales</taxon>
        <taxon>Orbaceae</taxon>
        <taxon>Orbus</taxon>
    </lineage>
</organism>
<dbReference type="AlphaFoldDB" id="A0A495RH57"/>
<comment type="caution">
    <text evidence="5">The sequence shown here is derived from an EMBL/GenBank/DDBJ whole genome shotgun (WGS) entry which is preliminary data.</text>
</comment>
<dbReference type="Proteomes" id="UP000278542">
    <property type="component" value="Unassembled WGS sequence"/>
</dbReference>
<evidence type="ECO:0000256" key="3">
    <source>
        <dbReference type="ARBA" id="ARBA00022801"/>
    </source>
</evidence>
<dbReference type="EMBL" id="RBWY01000001">
    <property type="protein sequence ID" value="RKS86822.1"/>
    <property type="molecule type" value="Genomic_DNA"/>
</dbReference>
<feature type="binding site" evidence="4">
    <location>
        <position position="92"/>
    </location>
    <ligand>
        <name>a divalent metal cation</name>
        <dbReference type="ChEBI" id="CHEBI:60240"/>
        <label>1</label>
    </ligand>
</feature>
<protein>
    <submittedName>
        <fullName evidence="5">TatD DNase family protein</fullName>
    </submittedName>
</protein>
<dbReference type="GO" id="GO:0016788">
    <property type="term" value="F:hydrolase activity, acting on ester bonds"/>
    <property type="evidence" value="ECO:0007669"/>
    <property type="project" value="InterPro"/>
</dbReference>
<reference evidence="5 6" key="1">
    <citation type="submission" date="2018-10" db="EMBL/GenBank/DDBJ databases">
        <title>Genomic Encyclopedia of Type Strains, Phase IV (KMG-IV): sequencing the most valuable type-strain genomes for metagenomic binning, comparative biology and taxonomic classification.</title>
        <authorList>
            <person name="Goeker M."/>
        </authorList>
    </citation>
    <scope>NUCLEOTIDE SEQUENCE [LARGE SCALE GENOMIC DNA]</scope>
    <source>
        <strain evidence="5 6">DSM 22228</strain>
    </source>
</reference>
<dbReference type="PANTHER" id="PTHR46124:SF3">
    <property type="entry name" value="HYDROLASE"/>
    <property type="match status" value="1"/>
</dbReference>
<sequence>MLIDTHCHFDFPPFIDALVQSIEQYQQAGVAKIIVPAVSSDRFAIVESLAHQYPSIYYALGLHPIYSHHQTDLDLLAAAIDKSHAKLVAVGEIGLDGYIEHADLDVQKLFLASQFDLAKQYHLPVILHSRKTHALLYTALKMAQLPSLGVIHGFSGSYEQAMQFIRLGFAIGVGGVISYQRANKTRDAISRIPLSSIVLETDAPDMPLYGQQGQANRPENSVLVLAHLACLRSEPLSVITETILENSLYFFPRLAR</sequence>
<keyword evidence="6" id="KW-1185">Reference proteome</keyword>
<feature type="binding site" evidence="4">
    <location>
        <position position="128"/>
    </location>
    <ligand>
        <name>a divalent metal cation</name>
        <dbReference type="ChEBI" id="CHEBI:60240"/>
        <label>2</label>
    </ligand>
</feature>
<evidence type="ECO:0000256" key="4">
    <source>
        <dbReference type="PIRSR" id="PIRSR005902-1"/>
    </source>
</evidence>
<dbReference type="Gene3D" id="3.20.20.140">
    <property type="entry name" value="Metal-dependent hydrolases"/>
    <property type="match status" value="1"/>
</dbReference>
<keyword evidence="2 4" id="KW-0479">Metal-binding</keyword>
<dbReference type="FunFam" id="3.20.20.140:FF:000005">
    <property type="entry name" value="TatD family hydrolase"/>
    <property type="match status" value="1"/>
</dbReference>
<dbReference type="PANTHER" id="PTHR46124">
    <property type="entry name" value="D-AMINOACYL-TRNA DEACYLASE"/>
    <property type="match status" value="1"/>
</dbReference>
<proteinExistence type="inferred from homology"/>
<dbReference type="PIRSF" id="PIRSF005902">
    <property type="entry name" value="DNase_TatD"/>
    <property type="match status" value="1"/>
</dbReference>
<dbReference type="Pfam" id="PF01026">
    <property type="entry name" value="TatD_DNase"/>
    <property type="match status" value="1"/>
</dbReference>
<feature type="binding site" evidence="4">
    <location>
        <position position="202"/>
    </location>
    <ligand>
        <name>a divalent metal cation</name>
        <dbReference type="ChEBI" id="CHEBI:60240"/>
        <label>1</label>
    </ligand>
</feature>
<evidence type="ECO:0000313" key="5">
    <source>
        <dbReference type="EMBL" id="RKS86822.1"/>
    </source>
</evidence>
<keyword evidence="3" id="KW-0378">Hydrolase</keyword>
<dbReference type="InterPro" id="IPR018228">
    <property type="entry name" value="DNase_TatD-rel_CS"/>
</dbReference>
<feature type="binding site" evidence="4">
    <location>
        <position position="8"/>
    </location>
    <ligand>
        <name>a divalent metal cation</name>
        <dbReference type="ChEBI" id="CHEBI:60240"/>
        <label>1</label>
    </ligand>
</feature>
<evidence type="ECO:0000256" key="2">
    <source>
        <dbReference type="ARBA" id="ARBA00022723"/>
    </source>
</evidence>